<dbReference type="InterPro" id="IPR050968">
    <property type="entry name" value="Cytochrome_c_oxidase_bac_sub4"/>
</dbReference>
<feature type="transmembrane region" description="Helical" evidence="17">
    <location>
        <begin position="7"/>
        <end position="28"/>
    </location>
</feature>
<gene>
    <name evidence="18" type="primary">cyoD</name>
    <name evidence="18" type="ORF">H5P30_09245</name>
</gene>
<organism evidence="18 19">
    <name type="scientific">Puniceicoccus vermicola</name>
    <dbReference type="NCBI Taxonomy" id="388746"/>
    <lineage>
        <taxon>Bacteria</taxon>
        <taxon>Pseudomonadati</taxon>
        <taxon>Verrucomicrobiota</taxon>
        <taxon>Opitutia</taxon>
        <taxon>Puniceicoccales</taxon>
        <taxon>Puniceicoccaceae</taxon>
        <taxon>Puniceicoccus</taxon>
    </lineage>
</organism>
<comment type="subcellular location">
    <subcellularLocation>
        <location evidence="1">Cell membrane</location>
        <topology evidence="1">Multi-pass membrane protein</topology>
    </subcellularLocation>
</comment>
<evidence type="ECO:0000256" key="14">
    <source>
        <dbReference type="ARBA" id="ARBA00030211"/>
    </source>
</evidence>
<evidence type="ECO:0000256" key="7">
    <source>
        <dbReference type="ARBA" id="ARBA00022692"/>
    </source>
</evidence>
<evidence type="ECO:0000313" key="19">
    <source>
        <dbReference type="Proteomes" id="UP000525652"/>
    </source>
</evidence>
<dbReference type="Pfam" id="PF03626">
    <property type="entry name" value="COX4_pro"/>
    <property type="match status" value="1"/>
</dbReference>
<evidence type="ECO:0000256" key="5">
    <source>
        <dbReference type="ARBA" id="ARBA00022448"/>
    </source>
</evidence>
<evidence type="ECO:0000256" key="10">
    <source>
        <dbReference type="ARBA" id="ARBA00023002"/>
    </source>
</evidence>
<evidence type="ECO:0000256" key="11">
    <source>
        <dbReference type="ARBA" id="ARBA00023136"/>
    </source>
</evidence>
<keyword evidence="8" id="KW-0249">Electron transport</keyword>
<keyword evidence="9 17" id="KW-1133">Transmembrane helix</keyword>
<comment type="caution">
    <text evidence="18">The sequence shown here is derived from an EMBL/GenBank/DDBJ whole genome shotgun (WGS) entry which is preliminary data.</text>
</comment>
<keyword evidence="5" id="KW-0813">Transport</keyword>
<keyword evidence="6" id="KW-1003">Cell membrane</keyword>
<comment type="function">
    <text evidence="12">Cytochrome bo(3) ubiquinol terminal oxidase is the component of the aerobic respiratory chain of E.coli that predominates when cells are grown at high aeration. Has proton pump activity across the membrane in addition to electron transfer, pumping 2 protons/electron.</text>
</comment>
<evidence type="ECO:0000256" key="13">
    <source>
        <dbReference type="ARBA" id="ARBA00030071"/>
    </source>
</evidence>
<dbReference type="NCBIfam" id="TIGR02847">
    <property type="entry name" value="CyoD"/>
    <property type="match status" value="1"/>
</dbReference>
<feature type="transmembrane region" description="Helical" evidence="17">
    <location>
        <begin position="68"/>
        <end position="90"/>
    </location>
</feature>
<protein>
    <recommendedName>
        <fullName evidence="4">Cytochrome bo(3) ubiquinol oxidase subunit 4</fullName>
    </recommendedName>
    <alternativeName>
        <fullName evidence="16">Cytochrome o ubiquinol oxidase subunit 4</fullName>
    </alternativeName>
    <alternativeName>
        <fullName evidence="13">Oxidase bo(3) subunit 4</fullName>
    </alternativeName>
    <alternativeName>
        <fullName evidence="14">Ubiquinol oxidase polypeptide IV</fullName>
    </alternativeName>
    <alternativeName>
        <fullName evidence="15">Ubiquinol oxidase subunit 4</fullName>
    </alternativeName>
</protein>
<evidence type="ECO:0000256" key="17">
    <source>
        <dbReference type="SAM" id="Phobius"/>
    </source>
</evidence>
<sequence length="96" mass="10790">MERTSEFRHYLIGFVLATILTIVPFTLVATVGGIASYVTLVICAILQLIVHLRFFLHLSFKGQQKEDLQLVLFTGFILLIMIGGSVWVLGSLYSRM</sequence>
<accession>A0A7X1AZZ8</accession>
<dbReference type="GO" id="GO:0009486">
    <property type="term" value="F:cytochrome bo3 ubiquinol oxidase activity"/>
    <property type="evidence" value="ECO:0007669"/>
    <property type="project" value="InterPro"/>
</dbReference>
<dbReference type="EMBL" id="JACHVA010000080">
    <property type="protein sequence ID" value="MBC2601965.1"/>
    <property type="molecule type" value="Genomic_DNA"/>
</dbReference>
<dbReference type="GO" id="GO:0015990">
    <property type="term" value="P:electron transport coupled proton transport"/>
    <property type="evidence" value="ECO:0007669"/>
    <property type="project" value="InterPro"/>
</dbReference>
<dbReference type="GO" id="GO:0009319">
    <property type="term" value="C:cytochrome o ubiquinol oxidase complex"/>
    <property type="evidence" value="ECO:0007669"/>
    <property type="project" value="TreeGrafter"/>
</dbReference>
<evidence type="ECO:0000256" key="6">
    <source>
        <dbReference type="ARBA" id="ARBA00022475"/>
    </source>
</evidence>
<keyword evidence="7 17" id="KW-0812">Transmembrane</keyword>
<dbReference type="Proteomes" id="UP000525652">
    <property type="component" value="Unassembled WGS sequence"/>
</dbReference>
<evidence type="ECO:0000256" key="3">
    <source>
        <dbReference type="ARBA" id="ARBA00011700"/>
    </source>
</evidence>
<dbReference type="PANTHER" id="PTHR36835">
    <property type="entry name" value="CYTOCHROME BO(3) UBIQUINOL OXIDASE SUBUNIT 4"/>
    <property type="match status" value="1"/>
</dbReference>
<dbReference type="InterPro" id="IPR014210">
    <property type="entry name" value="Cyt_o_ubiqinol_oxidase_su4"/>
</dbReference>
<dbReference type="GO" id="GO:0015078">
    <property type="term" value="F:proton transmembrane transporter activity"/>
    <property type="evidence" value="ECO:0007669"/>
    <property type="project" value="TreeGrafter"/>
</dbReference>
<comment type="similarity">
    <text evidence="2">Belongs to the cytochrome c oxidase bacterial subunit 4 family.</text>
</comment>
<evidence type="ECO:0000256" key="9">
    <source>
        <dbReference type="ARBA" id="ARBA00022989"/>
    </source>
</evidence>
<evidence type="ECO:0000313" key="18">
    <source>
        <dbReference type="EMBL" id="MBC2601965.1"/>
    </source>
</evidence>
<dbReference type="AlphaFoldDB" id="A0A7X1AZZ8"/>
<evidence type="ECO:0000256" key="2">
    <source>
        <dbReference type="ARBA" id="ARBA00008079"/>
    </source>
</evidence>
<dbReference type="GO" id="GO:0019646">
    <property type="term" value="P:aerobic electron transport chain"/>
    <property type="evidence" value="ECO:0007669"/>
    <property type="project" value="TreeGrafter"/>
</dbReference>
<name>A0A7X1AZZ8_9BACT</name>
<comment type="subunit">
    <text evidence="3">Heterooctamer of two A chains, two B chains, two C chains and two D chains.</text>
</comment>
<dbReference type="GO" id="GO:0005886">
    <property type="term" value="C:plasma membrane"/>
    <property type="evidence" value="ECO:0007669"/>
    <property type="project" value="UniProtKB-SubCell"/>
</dbReference>
<evidence type="ECO:0000256" key="4">
    <source>
        <dbReference type="ARBA" id="ARBA00014689"/>
    </source>
</evidence>
<evidence type="ECO:0000256" key="8">
    <source>
        <dbReference type="ARBA" id="ARBA00022982"/>
    </source>
</evidence>
<dbReference type="PANTHER" id="PTHR36835:SF1">
    <property type="entry name" value="CYTOCHROME BO(3) UBIQUINOL OXIDASE SUBUNIT 4"/>
    <property type="match status" value="1"/>
</dbReference>
<feature type="transmembrane region" description="Helical" evidence="17">
    <location>
        <begin position="34"/>
        <end position="56"/>
    </location>
</feature>
<evidence type="ECO:0000256" key="16">
    <source>
        <dbReference type="ARBA" id="ARBA00032185"/>
    </source>
</evidence>
<evidence type="ECO:0000256" key="12">
    <source>
        <dbReference type="ARBA" id="ARBA00025694"/>
    </source>
</evidence>
<keyword evidence="11 17" id="KW-0472">Membrane</keyword>
<keyword evidence="10" id="KW-0560">Oxidoreductase</keyword>
<dbReference type="RefSeq" id="WP_185692664.1">
    <property type="nucleotide sequence ID" value="NZ_JACHVA010000080.1"/>
</dbReference>
<evidence type="ECO:0000256" key="1">
    <source>
        <dbReference type="ARBA" id="ARBA00004651"/>
    </source>
</evidence>
<evidence type="ECO:0000256" key="15">
    <source>
        <dbReference type="ARBA" id="ARBA00031887"/>
    </source>
</evidence>
<reference evidence="18 19" key="1">
    <citation type="submission" date="2020-07" db="EMBL/GenBank/DDBJ databases">
        <authorList>
            <person name="Feng X."/>
        </authorList>
    </citation>
    <scope>NUCLEOTIDE SEQUENCE [LARGE SCALE GENOMIC DNA]</scope>
    <source>
        <strain evidence="18 19">JCM14086</strain>
    </source>
</reference>
<proteinExistence type="inferred from homology"/>
<keyword evidence="19" id="KW-1185">Reference proteome</keyword>
<dbReference type="InterPro" id="IPR005171">
    <property type="entry name" value="Cyt_c_oxidase_su4_prok"/>
</dbReference>